<dbReference type="Gene3D" id="1.10.357.10">
    <property type="entry name" value="Tetracycline Repressor, domain 2"/>
    <property type="match status" value="1"/>
</dbReference>
<dbReference type="EMBL" id="QFQP01000007">
    <property type="protein sequence ID" value="PZR14539.1"/>
    <property type="molecule type" value="Genomic_DNA"/>
</dbReference>
<name>A0A2W5TG78_9BACT</name>
<gene>
    <name evidence="1" type="ORF">DI536_10845</name>
</gene>
<organism evidence="1 2">
    <name type="scientific">Archangium gephyra</name>
    <dbReference type="NCBI Taxonomy" id="48"/>
    <lineage>
        <taxon>Bacteria</taxon>
        <taxon>Pseudomonadati</taxon>
        <taxon>Myxococcota</taxon>
        <taxon>Myxococcia</taxon>
        <taxon>Myxococcales</taxon>
        <taxon>Cystobacterineae</taxon>
        <taxon>Archangiaceae</taxon>
        <taxon>Archangium</taxon>
    </lineage>
</organism>
<reference evidence="1 2" key="1">
    <citation type="submission" date="2017-08" db="EMBL/GenBank/DDBJ databases">
        <title>Infants hospitalized years apart are colonized by the same room-sourced microbial strains.</title>
        <authorList>
            <person name="Brooks B."/>
            <person name="Olm M.R."/>
            <person name="Firek B.A."/>
            <person name="Baker R."/>
            <person name="Thomas B.C."/>
            <person name="Morowitz M.J."/>
            <person name="Banfield J.F."/>
        </authorList>
    </citation>
    <scope>NUCLEOTIDE SEQUENCE [LARGE SCALE GENOMIC DNA]</scope>
    <source>
        <strain evidence="1">S2_003_000_R2_14</strain>
    </source>
</reference>
<evidence type="ECO:0000313" key="2">
    <source>
        <dbReference type="Proteomes" id="UP000249061"/>
    </source>
</evidence>
<protein>
    <recommendedName>
        <fullName evidence="3">Transcriptional regulator, TetR family</fullName>
    </recommendedName>
</protein>
<proteinExistence type="predicted"/>
<evidence type="ECO:0008006" key="3">
    <source>
        <dbReference type="Google" id="ProtNLM"/>
    </source>
</evidence>
<dbReference type="Proteomes" id="UP000249061">
    <property type="component" value="Unassembled WGS sequence"/>
</dbReference>
<sequence>MPEDSVEHAVGDGLLLLHEDFRNPVLRARGAAWGTVLARALGRPLHADEAEGVRLGCQLARVWQGALVWWAFTREGAPRVALKTALEDWLRTAGY</sequence>
<comment type="caution">
    <text evidence="1">The sequence shown here is derived from an EMBL/GenBank/DDBJ whole genome shotgun (WGS) entry which is preliminary data.</text>
</comment>
<evidence type="ECO:0000313" key="1">
    <source>
        <dbReference type="EMBL" id="PZR14539.1"/>
    </source>
</evidence>
<dbReference type="AlphaFoldDB" id="A0A2W5TG78"/>
<accession>A0A2W5TG78</accession>